<evidence type="ECO:0000256" key="4">
    <source>
        <dbReference type="ARBA" id="ARBA00022679"/>
    </source>
</evidence>
<dbReference type="Gene3D" id="3.40.47.10">
    <property type="match status" value="1"/>
</dbReference>
<dbReference type="Gene3D" id="3.40.366.10">
    <property type="entry name" value="Malonyl-Coenzyme A Acyl Carrier Protein, domain 2"/>
    <property type="match status" value="1"/>
</dbReference>
<evidence type="ECO:0000256" key="2">
    <source>
        <dbReference type="ARBA" id="ARBA00022450"/>
    </source>
</evidence>
<dbReference type="PROSITE" id="PS00606">
    <property type="entry name" value="KS3_1"/>
    <property type="match status" value="1"/>
</dbReference>
<dbReference type="EMBL" id="JBHSKI010000039">
    <property type="protein sequence ID" value="MFC5175007.1"/>
    <property type="molecule type" value="Genomic_DNA"/>
</dbReference>
<sequence>MDDAKKLRYYLNRVTAELKETQSRLQAAESAGSEPVAIVGMSCRFPGGVASPEDLWRLLSEGGDAITGFPTDRGWDAGSLVDVTGERPGSSYVAEGGFLHDAGEFDAGFFGISPREALAMDPQQRLLLETSWELFERSGIAPDTLEGSRTGVFIGSSFRDYGTRLPAIPEEVEGHAMTGTAGSVASGRISYSFGLTGPAVTVDTACSSSLVALHLAVQALRHGECSMALAGGVAVMSTPDLFTEFSRQQGLARDGRCKAFAASADGMSAAEGVGLLLVERLSDARRNGHQVLAVIRGSAVNQDGASSGLTAPNGPAQQRVIRQALTSAGMKSSEVDVVEAHGTGTTLGDPIEAQALLATYGQERDGERPLLLGSLKSNIGHTQAAAGVASVIKMVESMRHGVVPRTLHVDEPTPHVDWTSGAVELVTEERPWPETGRVRRAGVSSFGVSGTNAHVIVEQAPVEESAEVADGEPGPVGGGVVPWVVSGRSAAGLRGQAVRLREFVRSTDVPLADVGHALVSSRAGLEHRAVVLGSDREELLAGLEAVAAGESAVGVVSGVRADREDGVVFVFPGQGSQWVGMAVGLLDSSGVFAGRFGECAAALAPFVE</sequence>
<dbReference type="InterPro" id="IPR032821">
    <property type="entry name" value="PKS_assoc"/>
</dbReference>
<proteinExistence type="predicted"/>
<dbReference type="PANTHER" id="PTHR43775:SF51">
    <property type="entry name" value="INACTIVE PHENOLPHTHIOCEROL SYNTHESIS POLYKETIDE SYNTHASE TYPE I PKS1-RELATED"/>
    <property type="match status" value="1"/>
</dbReference>
<dbReference type="InterPro" id="IPR016035">
    <property type="entry name" value="Acyl_Trfase/lysoPLipase"/>
</dbReference>
<comment type="cofactor">
    <cofactor evidence="1">
        <name>pantetheine 4'-phosphate</name>
        <dbReference type="ChEBI" id="CHEBI:47942"/>
    </cofactor>
</comment>
<dbReference type="InterPro" id="IPR014043">
    <property type="entry name" value="Acyl_transferase_dom"/>
</dbReference>
<keyword evidence="4" id="KW-0808">Transferase</keyword>
<dbReference type="InterPro" id="IPR014030">
    <property type="entry name" value="Ketoacyl_synth_N"/>
</dbReference>
<evidence type="ECO:0000256" key="3">
    <source>
        <dbReference type="ARBA" id="ARBA00022553"/>
    </source>
</evidence>
<dbReference type="SUPFAM" id="SSF52151">
    <property type="entry name" value="FabD/lysophospholipase-like"/>
    <property type="match status" value="1"/>
</dbReference>
<name>A0ABW0BDC1_9ACTN</name>
<dbReference type="Pfam" id="PF00109">
    <property type="entry name" value="ketoacyl-synt"/>
    <property type="match status" value="1"/>
</dbReference>
<evidence type="ECO:0000256" key="1">
    <source>
        <dbReference type="ARBA" id="ARBA00001957"/>
    </source>
</evidence>
<dbReference type="CDD" id="cd00833">
    <property type="entry name" value="PKS"/>
    <property type="match status" value="1"/>
</dbReference>
<reference evidence="9" key="1">
    <citation type="journal article" date="2019" name="Int. J. Syst. Evol. Microbiol.">
        <title>The Global Catalogue of Microorganisms (GCM) 10K type strain sequencing project: providing services to taxonomists for standard genome sequencing and annotation.</title>
        <authorList>
            <consortium name="The Broad Institute Genomics Platform"/>
            <consortium name="The Broad Institute Genome Sequencing Center for Infectious Disease"/>
            <person name="Wu L."/>
            <person name="Ma J."/>
        </authorList>
    </citation>
    <scope>NUCLEOTIDE SEQUENCE [LARGE SCALE GENOMIC DNA]</scope>
    <source>
        <strain evidence="9">CGMCC 4.1721</strain>
    </source>
</reference>
<dbReference type="Proteomes" id="UP001596208">
    <property type="component" value="Unassembled WGS sequence"/>
</dbReference>
<accession>A0ABW0BDC1</accession>
<organism evidence="8 9">
    <name type="scientific">Streptomyces mutomycini</name>
    <dbReference type="NCBI Taxonomy" id="284036"/>
    <lineage>
        <taxon>Bacteria</taxon>
        <taxon>Bacillati</taxon>
        <taxon>Actinomycetota</taxon>
        <taxon>Actinomycetes</taxon>
        <taxon>Kitasatosporales</taxon>
        <taxon>Streptomycetaceae</taxon>
        <taxon>Streptomyces</taxon>
    </lineage>
</organism>
<evidence type="ECO:0000256" key="6">
    <source>
        <dbReference type="ARBA" id="ARBA00023315"/>
    </source>
</evidence>
<dbReference type="InterPro" id="IPR001227">
    <property type="entry name" value="Ac_transferase_dom_sf"/>
</dbReference>
<feature type="domain" description="Ketosynthase family 3 (KS3)" evidence="7">
    <location>
        <begin position="33"/>
        <end position="459"/>
    </location>
</feature>
<dbReference type="PANTHER" id="PTHR43775">
    <property type="entry name" value="FATTY ACID SYNTHASE"/>
    <property type="match status" value="1"/>
</dbReference>
<keyword evidence="2" id="KW-0596">Phosphopantetheine</keyword>
<dbReference type="Pfam" id="PF16197">
    <property type="entry name" value="KAsynt_C_assoc"/>
    <property type="match status" value="1"/>
</dbReference>
<keyword evidence="6" id="KW-0012">Acyltransferase</keyword>
<comment type="caution">
    <text evidence="8">The sequence shown here is derived from an EMBL/GenBank/DDBJ whole genome shotgun (WGS) entry which is preliminary data.</text>
</comment>
<gene>
    <name evidence="8" type="ORF">ACFPRK_31240</name>
</gene>
<dbReference type="Pfam" id="PF00698">
    <property type="entry name" value="Acyl_transf_1"/>
    <property type="match status" value="1"/>
</dbReference>
<keyword evidence="9" id="KW-1185">Reference proteome</keyword>
<dbReference type="RefSeq" id="WP_381825014.1">
    <property type="nucleotide sequence ID" value="NZ_JBHSKI010000039.1"/>
</dbReference>
<dbReference type="InterPro" id="IPR015083">
    <property type="entry name" value="NorB/c/GfsB-D-like_docking"/>
</dbReference>
<evidence type="ECO:0000256" key="5">
    <source>
        <dbReference type="ARBA" id="ARBA00023268"/>
    </source>
</evidence>
<keyword evidence="5" id="KW-0511">Multifunctional enzyme</keyword>
<dbReference type="Gene3D" id="3.30.70.3290">
    <property type="match status" value="1"/>
</dbReference>
<protein>
    <submittedName>
        <fullName evidence="8">Type I polyketide synthase</fullName>
    </submittedName>
</protein>
<dbReference type="Pfam" id="PF08990">
    <property type="entry name" value="Docking"/>
    <property type="match status" value="1"/>
</dbReference>
<feature type="non-terminal residue" evidence="8">
    <location>
        <position position="608"/>
    </location>
</feature>
<dbReference type="InterPro" id="IPR018201">
    <property type="entry name" value="Ketoacyl_synth_AS"/>
</dbReference>
<keyword evidence="3" id="KW-0597">Phosphoprotein</keyword>
<evidence type="ECO:0000313" key="9">
    <source>
        <dbReference type="Proteomes" id="UP001596208"/>
    </source>
</evidence>
<dbReference type="Pfam" id="PF02801">
    <property type="entry name" value="Ketoacyl-synt_C"/>
    <property type="match status" value="1"/>
</dbReference>
<dbReference type="InterPro" id="IPR050091">
    <property type="entry name" value="PKS_NRPS_Biosynth_Enz"/>
</dbReference>
<dbReference type="InterPro" id="IPR016039">
    <property type="entry name" value="Thiolase-like"/>
</dbReference>
<evidence type="ECO:0000259" key="7">
    <source>
        <dbReference type="PROSITE" id="PS52004"/>
    </source>
</evidence>
<dbReference type="PROSITE" id="PS52004">
    <property type="entry name" value="KS3_2"/>
    <property type="match status" value="1"/>
</dbReference>
<dbReference type="SMART" id="SM00825">
    <property type="entry name" value="PKS_KS"/>
    <property type="match status" value="1"/>
</dbReference>
<evidence type="ECO:0000313" key="8">
    <source>
        <dbReference type="EMBL" id="MFC5175007.1"/>
    </source>
</evidence>
<dbReference type="InterPro" id="IPR014031">
    <property type="entry name" value="Ketoacyl_synth_C"/>
</dbReference>
<dbReference type="SUPFAM" id="SSF53901">
    <property type="entry name" value="Thiolase-like"/>
    <property type="match status" value="1"/>
</dbReference>
<dbReference type="InterPro" id="IPR020841">
    <property type="entry name" value="PKS_Beta-ketoAc_synthase_dom"/>
</dbReference>